<comment type="subcellular location">
    <subcellularLocation>
        <location evidence="1">Cell membrane</location>
        <topology evidence="1">Multi-pass membrane protein</topology>
    </subcellularLocation>
</comment>
<feature type="transmembrane region" description="Helical" evidence="6">
    <location>
        <begin position="280"/>
        <end position="309"/>
    </location>
</feature>
<sequence>MKKRKQKNPLILGTLLLTASGIAARVAGFFYRIFLSHKISTEAMGLYQLVYPIYGICFSLCCGSIQTAISRFVAAEHGKKGEGNSRRYLACGLILALSLSFAAAAIMYQYAPFLALHVLSEPRCENLLRILSFSVPMSAVHACICGYYYGRSKAQVPAAAQLIEQCVRIMTVIAVVYMAESSGKTITAAYAVVGHLAGEAGALLSSLLAFSFHASKQSRKKSSVQGNISQSSYGLLFRNLVLMVLPLTANRLVISLLQSAEAIMIPGRLRSFGLSPGDALSLYGVLTGMSLPFILFPTAITNSLSVMLLPHIAEAQSMKAYESINYSSAISIRYSLYIGILFAGIFLYFGPSVGPVIFHNETAGSFLSVLAWLCPFLYVSGTLNSIINGLGYAKTTFFHTAIGLTIRLCFVMFLIPRLGIRAYLYGLLCSELTITMFHLNFLRKKIELPFSPFYELIRPALAVFLSIGITMAHASLPIHEGMPALLDLLVSGILFVVCFLFFLYVTRHKHSASRL</sequence>
<keyword evidence="5 6" id="KW-0472">Membrane</keyword>
<evidence type="ECO:0000256" key="2">
    <source>
        <dbReference type="ARBA" id="ARBA00022475"/>
    </source>
</evidence>
<keyword evidence="3 6" id="KW-0812">Transmembrane</keyword>
<dbReference type="InterPro" id="IPR024923">
    <property type="entry name" value="PG_synth_SpoVB"/>
</dbReference>
<evidence type="ECO:0000256" key="1">
    <source>
        <dbReference type="ARBA" id="ARBA00004651"/>
    </source>
</evidence>
<organism evidence="7 8">
    <name type="scientific">Lientehia hominis</name>
    <dbReference type="NCBI Taxonomy" id="2897778"/>
    <lineage>
        <taxon>Bacteria</taxon>
        <taxon>Bacillati</taxon>
        <taxon>Bacillota</taxon>
        <taxon>Clostridia</taxon>
        <taxon>Lachnospirales</taxon>
        <taxon>Lachnospiraceae</taxon>
        <taxon>Lientehia</taxon>
    </lineage>
</organism>
<dbReference type="Pfam" id="PF01943">
    <property type="entry name" value="Polysacc_synt"/>
    <property type="match status" value="1"/>
</dbReference>
<dbReference type="InterPro" id="IPR050833">
    <property type="entry name" value="Poly_Biosynth_Transport"/>
</dbReference>
<feature type="transmembrane region" description="Helical" evidence="6">
    <location>
        <begin position="460"/>
        <end position="478"/>
    </location>
</feature>
<feature type="transmembrane region" description="Helical" evidence="6">
    <location>
        <begin position="89"/>
        <end position="110"/>
    </location>
</feature>
<keyword evidence="8" id="KW-1185">Reference proteome</keyword>
<evidence type="ECO:0000256" key="6">
    <source>
        <dbReference type="SAM" id="Phobius"/>
    </source>
</evidence>
<dbReference type="AlphaFoldDB" id="A0AAP2RGH2"/>
<gene>
    <name evidence="7" type="ORF">LQE92_02725</name>
</gene>
<dbReference type="PIRSF" id="PIRSF038958">
    <property type="entry name" value="PG_synth_SpoVB"/>
    <property type="match status" value="1"/>
</dbReference>
<evidence type="ECO:0000313" key="8">
    <source>
        <dbReference type="Proteomes" id="UP001299265"/>
    </source>
</evidence>
<dbReference type="Proteomes" id="UP001299265">
    <property type="component" value="Unassembled WGS sequence"/>
</dbReference>
<evidence type="ECO:0000256" key="3">
    <source>
        <dbReference type="ARBA" id="ARBA00022692"/>
    </source>
</evidence>
<feature type="transmembrane region" description="Helical" evidence="6">
    <location>
        <begin position="484"/>
        <end position="505"/>
    </location>
</feature>
<proteinExistence type="predicted"/>
<dbReference type="InterPro" id="IPR002797">
    <property type="entry name" value="Polysacc_synth"/>
</dbReference>
<dbReference type="PANTHER" id="PTHR30250:SF24">
    <property type="entry name" value="STAGE V SPORULATION PROTEIN B"/>
    <property type="match status" value="1"/>
</dbReference>
<dbReference type="GO" id="GO:0005886">
    <property type="term" value="C:plasma membrane"/>
    <property type="evidence" value="ECO:0007669"/>
    <property type="project" value="UniProtKB-SubCell"/>
</dbReference>
<keyword evidence="4 6" id="KW-1133">Transmembrane helix</keyword>
<protein>
    <submittedName>
        <fullName evidence="7">Polysaccharide biosynthesis protein</fullName>
    </submittedName>
</protein>
<evidence type="ECO:0000256" key="4">
    <source>
        <dbReference type="ARBA" id="ARBA00022989"/>
    </source>
</evidence>
<keyword evidence="2" id="KW-1003">Cell membrane</keyword>
<feature type="transmembrane region" description="Helical" evidence="6">
    <location>
        <begin position="397"/>
        <end position="416"/>
    </location>
</feature>
<feature type="transmembrane region" description="Helical" evidence="6">
    <location>
        <begin position="47"/>
        <end position="69"/>
    </location>
</feature>
<feature type="transmembrane region" description="Helical" evidence="6">
    <location>
        <begin position="422"/>
        <end position="439"/>
    </location>
</feature>
<feature type="transmembrane region" description="Helical" evidence="6">
    <location>
        <begin position="191"/>
        <end position="214"/>
    </location>
</feature>
<dbReference type="CDD" id="cd13124">
    <property type="entry name" value="MATE_SpoVB_like"/>
    <property type="match status" value="1"/>
</dbReference>
<dbReference type="PANTHER" id="PTHR30250">
    <property type="entry name" value="PST FAMILY PREDICTED COLANIC ACID TRANSPORTER"/>
    <property type="match status" value="1"/>
</dbReference>
<comment type="caution">
    <text evidence="7">The sequence shown here is derived from an EMBL/GenBank/DDBJ whole genome shotgun (WGS) entry which is preliminary data.</text>
</comment>
<dbReference type="RefSeq" id="WP_231061467.1">
    <property type="nucleotide sequence ID" value="NZ_JAJNOR010000001.1"/>
</dbReference>
<accession>A0AAP2RGH2</accession>
<evidence type="ECO:0000313" key="7">
    <source>
        <dbReference type="EMBL" id="MCD2491542.1"/>
    </source>
</evidence>
<dbReference type="EMBL" id="JAJNOR010000001">
    <property type="protein sequence ID" value="MCD2491542.1"/>
    <property type="molecule type" value="Genomic_DNA"/>
</dbReference>
<reference evidence="7 8" key="1">
    <citation type="submission" date="2021-11" db="EMBL/GenBank/DDBJ databases">
        <title>Lacrimispora sp. nov. NSJ-141 isolated from human feces.</title>
        <authorList>
            <person name="Abdugheni R."/>
        </authorList>
    </citation>
    <scope>NUCLEOTIDE SEQUENCE [LARGE SCALE GENOMIC DNA]</scope>
    <source>
        <strain evidence="7 8">NSJ-141</strain>
    </source>
</reference>
<feature type="transmembrane region" description="Helical" evidence="6">
    <location>
        <begin position="330"/>
        <end position="349"/>
    </location>
</feature>
<feature type="transmembrane region" description="Helical" evidence="6">
    <location>
        <begin position="235"/>
        <end position="260"/>
    </location>
</feature>
<name>A0AAP2RGH2_9FIRM</name>
<evidence type="ECO:0000256" key="5">
    <source>
        <dbReference type="ARBA" id="ARBA00023136"/>
    </source>
</evidence>
<feature type="transmembrane region" description="Helical" evidence="6">
    <location>
        <begin position="369"/>
        <end position="390"/>
    </location>
</feature>